<dbReference type="Proteomes" id="UP000244727">
    <property type="component" value="Chromosome"/>
</dbReference>
<dbReference type="EMBL" id="CP028858">
    <property type="protein sequence ID" value="AWB27870.1"/>
    <property type="molecule type" value="Genomic_DNA"/>
</dbReference>
<keyword evidence="1" id="KW-0812">Transmembrane</keyword>
<name>A0A2R4X247_9EURY</name>
<feature type="transmembrane region" description="Helical" evidence="1">
    <location>
        <begin position="43"/>
        <end position="64"/>
    </location>
</feature>
<keyword evidence="1" id="KW-0472">Membrane</keyword>
<feature type="transmembrane region" description="Helical" evidence="1">
    <location>
        <begin position="70"/>
        <end position="89"/>
    </location>
</feature>
<organism evidence="2 3">
    <name type="scientific">Halococcoides cellulosivorans</name>
    <dbReference type="NCBI Taxonomy" id="1679096"/>
    <lineage>
        <taxon>Archaea</taxon>
        <taxon>Methanobacteriati</taxon>
        <taxon>Methanobacteriota</taxon>
        <taxon>Stenosarchaea group</taxon>
        <taxon>Halobacteria</taxon>
        <taxon>Halobacteriales</taxon>
        <taxon>Haloarculaceae</taxon>
        <taxon>Halococcoides</taxon>
    </lineage>
</organism>
<gene>
    <name evidence="2" type="ORF">HARCEL1_09165</name>
</gene>
<sequence>MRIDRDELRAGLRATTPYLLAHHTPDAWDHCYRTTILGRTIRLCARCLGIYPGVLVGLVLATALPSGPGLALVAVGPLPALLDWTITGLTDRRGVNPVRTATGAALGIAYGVGLWTLVVDRSAVVFAVGVGYALLAVGALVVVHRKE</sequence>
<dbReference type="AlphaFoldDB" id="A0A2R4X247"/>
<feature type="transmembrane region" description="Helical" evidence="1">
    <location>
        <begin position="124"/>
        <end position="143"/>
    </location>
</feature>
<dbReference type="KEGG" id="harc:HARCEL1_09165"/>
<evidence type="ECO:0000256" key="1">
    <source>
        <dbReference type="SAM" id="Phobius"/>
    </source>
</evidence>
<proteinExistence type="predicted"/>
<evidence type="ECO:0000313" key="2">
    <source>
        <dbReference type="EMBL" id="AWB27870.1"/>
    </source>
</evidence>
<dbReference type="GeneID" id="36512674"/>
<reference evidence="2 3" key="1">
    <citation type="submission" date="2018-04" db="EMBL/GenBank/DDBJ databases">
        <title>Halococcoides cellulosivorans gen. nov., sp. nov., an extremely halophilic cellulose-utilizing haloarchaeon from hypersaline lakes.</title>
        <authorList>
            <person name="Sorokin D.Y."/>
            <person name="Toshchakov S.V."/>
            <person name="Samarov N.I."/>
            <person name="Korzhenkov A."/>
            <person name="Kublanov I.V."/>
        </authorList>
    </citation>
    <scope>NUCLEOTIDE SEQUENCE [LARGE SCALE GENOMIC DNA]</scope>
    <source>
        <strain evidence="2 3">HArcel1</strain>
    </source>
</reference>
<protein>
    <recommendedName>
        <fullName evidence="4">DUF2085 domain-containing protein</fullName>
    </recommendedName>
</protein>
<keyword evidence="1" id="KW-1133">Transmembrane helix</keyword>
<evidence type="ECO:0008006" key="4">
    <source>
        <dbReference type="Google" id="ProtNLM"/>
    </source>
</evidence>
<evidence type="ECO:0000313" key="3">
    <source>
        <dbReference type="Proteomes" id="UP000244727"/>
    </source>
</evidence>
<dbReference type="InterPro" id="IPR019206">
    <property type="entry name" value="DUF2085_TM"/>
</dbReference>
<feature type="transmembrane region" description="Helical" evidence="1">
    <location>
        <begin position="101"/>
        <end position="118"/>
    </location>
</feature>
<keyword evidence="3" id="KW-1185">Reference proteome</keyword>
<dbReference type="Pfam" id="PF09858">
    <property type="entry name" value="DUF2085"/>
    <property type="match status" value="1"/>
</dbReference>
<dbReference type="RefSeq" id="WP_108382674.1">
    <property type="nucleotide sequence ID" value="NZ_CP028858.1"/>
</dbReference>
<accession>A0A2R4X247</accession>